<dbReference type="STRING" id="407036.SAMN05216243_3288"/>
<organism evidence="1 2">
    <name type="scientific">Sediminibacillus albus</name>
    <dbReference type="NCBI Taxonomy" id="407036"/>
    <lineage>
        <taxon>Bacteria</taxon>
        <taxon>Bacillati</taxon>
        <taxon>Bacillota</taxon>
        <taxon>Bacilli</taxon>
        <taxon>Bacillales</taxon>
        <taxon>Bacillaceae</taxon>
        <taxon>Sediminibacillus</taxon>
    </lineage>
</organism>
<gene>
    <name evidence="1" type="ORF">SAMN05216243_3288</name>
</gene>
<accession>A0A1G9C751</accession>
<dbReference type="Proteomes" id="UP000198694">
    <property type="component" value="Unassembled WGS sequence"/>
</dbReference>
<dbReference type="EMBL" id="FNFL01000007">
    <property type="protein sequence ID" value="SDK47483.1"/>
    <property type="molecule type" value="Genomic_DNA"/>
</dbReference>
<keyword evidence="2" id="KW-1185">Reference proteome</keyword>
<evidence type="ECO:0000313" key="1">
    <source>
        <dbReference type="EMBL" id="SDK47483.1"/>
    </source>
</evidence>
<dbReference type="NCBIfam" id="TIGR01636">
    <property type="entry name" value="phage_rinA"/>
    <property type="match status" value="1"/>
</dbReference>
<sequence length="146" mass="17446">MTTANKPKKITFKHAESEWYNYHQTLREIANLREEIMYPFDDDPDDKTIVKGANSVRQPGNPTERMATRLTTSRQLKYLEQVVRAIEEVYNALPNDYKELVKNRYWRKNKQLTWDSVALEMNVSKRQAQRWRDEIIQATVEVLGWR</sequence>
<reference evidence="1 2" key="1">
    <citation type="submission" date="2016-10" db="EMBL/GenBank/DDBJ databases">
        <authorList>
            <person name="de Groot N.N."/>
        </authorList>
    </citation>
    <scope>NUCLEOTIDE SEQUENCE [LARGE SCALE GENOMIC DNA]</scope>
    <source>
        <strain evidence="1 2">CGMCC 1.6502</strain>
    </source>
</reference>
<dbReference type="InterPro" id="IPR006523">
    <property type="entry name" value="RinA"/>
</dbReference>
<dbReference type="OrthoDB" id="2735906at2"/>
<name>A0A1G9C751_9BACI</name>
<dbReference type="AlphaFoldDB" id="A0A1G9C751"/>
<evidence type="ECO:0000313" key="2">
    <source>
        <dbReference type="Proteomes" id="UP000198694"/>
    </source>
</evidence>
<dbReference type="RefSeq" id="WP_093216484.1">
    <property type="nucleotide sequence ID" value="NZ_FNFL01000007.1"/>
</dbReference>
<protein>
    <submittedName>
        <fullName evidence="1">Phage transcriptional activator, RinA family</fullName>
    </submittedName>
</protein>
<proteinExistence type="predicted"/>